<dbReference type="InterPro" id="IPR036761">
    <property type="entry name" value="TTHA0802/YceI-like_sf"/>
</dbReference>
<name>A0A382SCW6_9ZZZZ</name>
<evidence type="ECO:0000259" key="1">
    <source>
        <dbReference type="Pfam" id="PF04264"/>
    </source>
</evidence>
<reference evidence="2" key="1">
    <citation type="submission" date="2018-05" db="EMBL/GenBank/DDBJ databases">
        <authorList>
            <person name="Lanie J.A."/>
            <person name="Ng W.-L."/>
            <person name="Kazmierczak K.M."/>
            <person name="Andrzejewski T.M."/>
            <person name="Davidsen T.M."/>
            <person name="Wayne K.J."/>
            <person name="Tettelin H."/>
            <person name="Glass J.I."/>
            <person name="Rusch D."/>
            <person name="Podicherti R."/>
            <person name="Tsui H.-C.T."/>
            <person name="Winkler M.E."/>
        </authorList>
    </citation>
    <scope>NUCLEOTIDE SEQUENCE</scope>
</reference>
<accession>A0A382SCW6</accession>
<sequence length="220" mass="22815">MMRFAALMMSLSLTVACSPEPSSAHAKAKAPAEPAKAEAPVANCTYTVSDAKPGWTAYKFTEKAPVAGTFTTFKMSEAASAASLTDALKGITMEIDGASIESGNPARNITVSSLYFGKFTPTPQIKGAVVSATGDDQKGTVVINIGMNGVSKDVEFAYTVSAEGALQAKATMEMKDFSLQGAFDSIHAACQGLHTGKDGVAKTWTDVALLVDASVKKACK</sequence>
<proteinExistence type="predicted"/>
<dbReference type="EMBL" id="UINC01128149">
    <property type="protein sequence ID" value="SVD07713.1"/>
    <property type="molecule type" value="Genomic_DNA"/>
</dbReference>
<evidence type="ECO:0000313" key="2">
    <source>
        <dbReference type="EMBL" id="SVD07713.1"/>
    </source>
</evidence>
<dbReference type="Pfam" id="PF04264">
    <property type="entry name" value="YceI"/>
    <property type="match status" value="1"/>
</dbReference>
<dbReference type="PROSITE" id="PS51257">
    <property type="entry name" value="PROKAR_LIPOPROTEIN"/>
    <property type="match status" value="1"/>
</dbReference>
<dbReference type="InterPro" id="IPR007372">
    <property type="entry name" value="Lipid/polyisoprenoid-bd_YceI"/>
</dbReference>
<dbReference type="SUPFAM" id="SSF101874">
    <property type="entry name" value="YceI-like"/>
    <property type="match status" value="1"/>
</dbReference>
<gene>
    <name evidence="2" type="ORF">METZ01_LOCUS360567</name>
</gene>
<organism evidence="2">
    <name type="scientific">marine metagenome</name>
    <dbReference type="NCBI Taxonomy" id="408172"/>
    <lineage>
        <taxon>unclassified sequences</taxon>
        <taxon>metagenomes</taxon>
        <taxon>ecological metagenomes</taxon>
    </lineage>
</organism>
<dbReference type="AlphaFoldDB" id="A0A382SCW6"/>
<protein>
    <recommendedName>
        <fullName evidence="1">Lipid/polyisoprenoid-binding YceI-like domain-containing protein</fullName>
    </recommendedName>
</protein>
<feature type="domain" description="Lipid/polyisoprenoid-binding YceI-like" evidence="1">
    <location>
        <begin position="56"/>
        <end position="180"/>
    </location>
</feature>
<dbReference type="Gene3D" id="2.40.128.110">
    <property type="entry name" value="Lipid/polyisoprenoid-binding, YceI-like"/>
    <property type="match status" value="1"/>
</dbReference>